<comment type="similarity">
    <text evidence="5">Belongs to the TRAFAC class myosin-kinesin ATPase superfamily. Kinesin family.</text>
</comment>
<keyword evidence="2 5" id="KW-0547">Nucleotide-binding</keyword>
<dbReference type="EMBL" id="JBDODL010000067">
    <property type="protein sequence ID" value="MES1918468.1"/>
    <property type="molecule type" value="Genomic_DNA"/>
</dbReference>
<dbReference type="PANTHER" id="PTHR24115">
    <property type="entry name" value="KINESIN-RELATED"/>
    <property type="match status" value="1"/>
</dbReference>
<feature type="domain" description="Kinesin motor" evidence="8">
    <location>
        <begin position="8"/>
        <end position="362"/>
    </location>
</feature>
<evidence type="ECO:0000256" key="6">
    <source>
        <dbReference type="SAM" id="Coils"/>
    </source>
</evidence>
<dbReference type="SUPFAM" id="SSF52540">
    <property type="entry name" value="P-loop containing nucleoside triphosphate hydrolases"/>
    <property type="match status" value="1"/>
</dbReference>
<dbReference type="SUPFAM" id="SSF68906">
    <property type="entry name" value="SAP domain"/>
    <property type="match status" value="1"/>
</dbReference>
<feature type="region of interest" description="Disordered" evidence="7">
    <location>
        <begin position="253"/>
        <end position="272"/>
    </location>
</feature>
<sequence>MSKPKMQPLDVIIRFRSSPFWDKFFSIEGNNVIYKSYQQTFNNKISEKERKVKFSNVFGPDISQNKLYESIGKTLLKNFFNGENGLVFAYGITGSGKTYSVEGDNGNEGILPRLLSDVLTNYEKNDEDYNEKGDVVISYAEIYQEKAYDLFSAEKDSLKPLKVVTQNGESTISNLTHIKISDIKNALKIYEKGNKTKHLSSTSFNSRSSRSHTIFTIKFVPKIFDCTSSDPQNTRHFSSICVADLAGAEKSTDLNQTNSQNIDSDQINNENANPESLFDESTKINGSLLVLGKVLTDLRWNQQNSKKLQRVISWRGTTITRLLQNYLIGGGKCFMVVCVWVTPETLNPTLRVMEYGSIASSISTEQKTKNSKITKNIEKLVEEKFSAETKMLIKHGICSEKMFERVQEKIPSVLIQVLNFNHAKYQRSLNFINRRNKERLKMERKLVWNCALKQIVKMSRKYFLYKKSRKEKMKRINEKYDNKVNAEKYKNSSFKMVINELEEKVLVHKLEIQKLLKENSSLKRQTRRLSRSSNGIIKEENVIKSANTVKKEKFQLRVKRKKSIKSVRHKRLTERLIKKENAAKQAKNEIVSGLIKRDKFEFKEATLSKDGFYSVTVQTLKRILRNLDLRVGGVKADLIDRLWGAVSSDNNGDKKDIVVKMMDEDIRKGRGRQRK</sequence>
<organism evidence="10 11">
    <name type="scientific">Bonamia ostreae</name>
    <dbReference type="NCBI Taxonomy" id="126728"/>
    <lineage>
        <taxon>Eukaryota</taxon>
        <taxon>Sar</taxon>
        <taxon>Rhizaria</taxon>
        <taxon>Endomyxa</taxon>
        <taxon>Ascetosporea</taxon>
        <taxon>Haplosporida</taxon>
        <taxon>Bonamia</taxon>
    </lineage>
</organism>
<dbReference type="Gene3D" id="3.40.850.10">
    <property type="entry name" value="Kinesin motor domain"/>
    <property type="match status" value="1"/>
</dbReference>
<keyword evidence="11" id="KW-1185">Reference proteome</keyword>
<reference evidence="10 11" key="1">
    <citation type="journal article" date="2024" name="BMC Biol.">
        <title>Comparative genomics of Ascetosporea gives new insight into the evolutionary basis for animal parasitism in Rhizaria.</title>
        <authorList>
            <person name="Hiltunen Thoren M."/>
            <person name="Onut-Brannstrom I."/>
            <person name="Alfjorden A."/>
            <person name="Peckova H."/>
            <person name="Swords F."/>
            <person name="Hooper C."/>
            <person name="Holzer A.S."/>
            <person name="Bass D."/>
            <person name="Burki F."/>
        </authorList>
    </citation>
    <scope>NUCLEOTIDE SEQUENCE [LARGE SCALE GENOMIC DNA]</scope>
    <source>
        <strain evidence="10">20-A016</strain>
    </source>
</reference>
<gene>
    <name evidence="10" type="ORF">MHBO_000433</name>
</gene>
<evidence type="ECO:0000256" key="2">
    <source>
        <dbReference type="ARBA" id="ARBA00022741"/>
    </source>
</evidence>
<dbReference type="SMART" id="SM00513">
    <property type="entry name" value="SAP"/>
    <property type="match status" value="1"/>
</dbReference>
<evidence type="ECO:0000256" key="3">
    <source>
        <dbReference type="ARBA" id="ARBA00022840"/>
    </source>
</evidence>
<evidence type="ECO:0000313" key="10">
    <source>
        <dbReference type="EMBL" id="MES1918468.1"/>
    </source>
</evidence>
<name>A0ABV2AFL2_9EUKA</name>
<keyword evidence="3 5" id="KW-0067">ATP-binding</keyword>
<evidence type="ECO:0000256" key="1">
    <source>
        <dbReference type="ARBA" id="ARBA00022701"/>
    </source>
</evidence>
<proteinExistence type="inferred from homology"/>
<dbReference type="InterPro" id="IPR027417">
    <property type="entry name" value="P-loop_NTPase"/>
</dbReference>
<dbReference type="PRINTS" id="PR00380">
    <property type="entry name" value="KINESINHEAVY"/>
</dbReference>
<keyword evidence="6" id="KW-0175">Coiled coil</keyword>
<dbReference type="Proteomes" id="UP001439008">
    <property type="component" value="Unassembled WGS sequence"/>
</dbReference>
<evidence type="ECO:0000256" key="7">
    <source>
        <dbReference type="SAM" id="MobiDB-lite"/>
    </source>
</evidence>
<dbReference type="InterPro" id="IPR003034">
    <property type="entry name" value="SAP_dom"/>
</dbReference>
<evidence type="ECO:0000259" key="8">
    <source>
        <dbReference type="PROSITE" id="PS50067"/>
    </source>
</evidence>
<keyword evidence="4 5" id="KW-0505">Motor protein</keyword>
<evidence type="ECO:0000256" key="4">
    <source>
        <dbReference type="ARBA" id="ARBA00023175"/>
    </source>
</evidence>
<dbReference type="SMART" id="SM00129">
    <property type="entry name" value="KISc"/>
    <property type="match status" value="1"/>
</dbReference>
<dbReference type="PANTHER" id="PTHR24115:SF1008">
    <property type="entry name" value="KINESIN-LIKE PROTEIN SUBITO"/>
    <property type="match status" value="1"/>
</dbReference>
<evidence type="ECO:0000256" key="5">
    <source>
        <dbReference type="PROSITE-ProRule" id="PRU00283"/>
    </source>
</evidence>
<comment type="caution">
    <text evidence="10">The sequence shown here is derived from an EMBL/GenBank/DDBJ whole genome shotgun (WGS) entry which is preliminary data.</text>
</comment>
<evidence type="ECO:0008006" key="12">
    <source>
        <dbReference type="Google" id="ProtNLM"/>
    </source>
</evidence>
<dbReference type="Gene3D" id="1.10.720.30">
    <property type="entry name" value="SAP domain"/>
    <property type="match status" value="1"/>
</dbReference>
<dbReference type="Pfam" id="PF00225">
    <property type="entry name" value="Kinesin"/>
    <property type="match status" value="1"/>
</dbReference>
<protein>
    <recommendedName>
        <fullName evidence="12">Kinesin-like protein</fullName>
    </recommendedName>
</protein>
<evidence type="ECO:0000313" key="11">
    <source>
        <dbReference type="Proteomes" id="UP001439008"/>
    </source>
</evidence>
<accession>A0ABV2AFL2</accession>
<keyword evidence="1" id="KW-0493">Microtubule</keyword>
<feature type="coiled-coil region" evidence="6">
    <location>
        <begin position="498"/>
        <end position="532"/>
    </location>
</feature>
<feature type="domain" description="SAP" evidence="9">
    <location>
        <begin position="612"/>
        <end position="646"/>
    </location>
</feature>
<dbReference type="InterPro" id="IPR001752">
    <property type="entry name" value="Kinesin_motor_dom"/>
</dbReference>
<dbReference type="PROSITE" id="PS50067">
    <property type="entry name" value="KINESIN_MOTOR_2"/>
    <property type="match status" value="1"/>
</dbReference>
<dbReference type="PROSITE" id="PS50800">
    <property type="entry name" value="SAP"/>
    <property type="match status" value="1"/>
</dbReference>
<feature type="binding site" evidence="5">
    <location>
        <begin position="91"/>
        <end position="98"/>
    </location>
    <ligand>
        <name>ATP</name>
        <dbReference type="ChEBI" id="CHEBI:30616"/>
    </ligand>
</feature>
<dbReference type="Pfam" id="PF02037">
    <property type="entry name" value="SAP"/>
    <property type="match status" value="1"/>
</dbReference>
<dbReference type="InterPro" id="IPR036361">
    <property type="entry name" value="SAP_dom_sf"/>
</dbReference>
<dbReference type="InterPro" id="IPR027640">
    <property type="entry name" value="Kinesin-like_fam"/>
</dbReference>
<dbReference type="InterPro" id="IPR036961">
    <property type="entry name" value="Kinesin_motor_dom_sf"/>
</dbReference>
<evidence type="ECO:0000259" key="9">
    <source>
        <dbReference type="PROSITE" id="PS50800"/>
    </source>
</evidence>